<dbReference type="Proteomes" id="UP000051248">
    <property type="component" value="Unassembled WGS sequence"/>
</dbReference>
<gene>
    <name evidence="1" type="ORF">FD03_GL002562</name>
</gene>
<sequence length="169" mass="19792">MDMIKAKQLEYALDIYHEYATTRDNPINDYPDFKVIWNYNGQLITCNTYRKQGDNPIIKETRNGSDFRTVIPDFSNESANDPFVTIRHEIFNKLLDYIQSYLYLYKNPEHLLNFLIEEVNQLKGCDTENVDKSTLYNVQTVNDNTALKFMMIDENTDLVPVSLISTLKD</sequence>
<comment type="caution">
    <text evidence="1">The sequence shown here is derived from an EMBL/GenBank/DDBJ whole genome shotgun (WGS) entry which is preliminary data.</text>
</comment>
<dbReference type="OrthoDB" id="9992658at2"/>
<dbReference type="RefSeq" id="WP_025024700.1">
    <property type="nucleotide sequence ID" value="NZ_AZDZ01000022.1"/>
</dbReference>
<dbReference type="AlphaFoldDB" id="A0A0R1K5C5"/>
<name>A0A0R1K5C5_9LACO</name>
<accession>A0A0R1K5C5</accession>
<evidence type="ECO:0000313" key="1">
    <source>
        <dbReference type="EMBL" id="KRK78781.1"/>
    </source>
</evidence>
<reference evidence="1 2" key="1">
    <citation type="journal article" date="2015" name="Genome Announc.">
        <title>Expanding the biotechnology potential of lactobacilli through comparative genomics of 213 strains and associated genera.</title>
        <authorList>
            <person name="Sun Z."/>
            <person name="Harris H.M."/>
            <person name="McCann A."/>
            <person name="Guo C."/>
            <person name="Argimon S."/>
            <person name="Zhang W."/>
            <person name="Yang X."/>
            <person name="Jeffery I.B."/>
            <person name="Cooney J.C."/>
            <person name="Kagawa T.F."/>
            <person name="Liu W."/>
            <person name="Song Y."/>
            <person name="Salvetti E."/>
            <person name="Wrobel A."/>
            <person name="Rasinkangas P."/>
            <person name="Parkhill J."/>
            <person name="Rea M.C."/>
            <person name="O'Sullivan O."/>
            <person name="Ritari J."/>
            <person name="Douillard F.P."/>
            <person name="Paul Ross R."/>
            <person name="Yang R."/>
            <person name="Briner A.E."/>
            <person name="Felis G.E."/>
            <person name="de Vos W.M."/>
            <person name="Barrangou R."/>
            <person name="Klaenhammer T.R."/>
            <person name="Caufield P.W."/>
            <person name="Cui Y."/>
            <person name="Zhang H."/>
            <person name="O'Toole P.W."/>
        </authorList>
    </citation>
    <scope>NUCLEOTIDE SEQUENCE [LARGE SCALE GENOMIC DNA]</scope>
    <source>
        <strain evidence="1 2">DSM 19682</strain>
    </source>
</reference>
<organism evidence="1 2">
    <name type="scientific">Companilactobacillus nodensis DSM 19682 = JCM 14932 = NBRC 107160</name>
    <dbReference type="NCBI Taxonomy" id="1423775"/>
    <lineage>
        <taxon>Bacteria</taxon>
        <taxon>Bacillati</taxon>
        <taxon>Bacillota</taxon>
        <taxon>Bacilli</taxon>
        <taxon>Lactobacillales</taxon>
        <taxon>Lactobacillaceae</taxon>
        <taxon>Companilactobacillus</taxon>
    </lineage>
</organism>
<dbReference type="EMBL" id="AZDZ01000022">
    <property type="protein sequence ID" value="KRK78781.1"/>
    <property type="molecule type" value="Genomic_DNA"/>
</dbReference>
<protein>
    <submittedName>
        <fullName evidence="1">Uncharacterized protein</fullName>
    </submittedName>
</protein>
<dbReference type="STRING" id="1423775.FD03_GL002562"/>
<evidence type="ECO:0000313" key="2">
    <source>
        <dbReference type="Proteomes" id="UP000051248"/>
    </source>
</evidence>
<dbReference type="PATRIC" id="fig|1423775.4.peg.2607"/>
<keyword evidence="2" id="KW-1185">Reference proteome</keyword>
<proteinExistence type="predicted"/>